<reference evidence="1" key="1">
    <citation type="submission" date="2021-01" db="EMBL/GenBank/DDBJ databases">
        <authorList>
            <person name="Corre E."/>
            <person name="Pelletier E."/>
            <person name="Niang G."/>
            <person name="Scheremetjew M."/>
            <person name="Finn R."/>
            <person name="Kale V."/>
            <person name="Holt S."/>
            <person name="Cochrane G."/>
            <person name="Meng A."/>
            <person name="Brown T."/>
            <person name="Cohen L."/>
        </authorList>
    </citation>
    <scope>NUCLEOTIDE SEQUENCE</scope>
    <source>
        <strain evidence="1">NIES-381</strain>
    </source>
</reference>
<sequence>MEVRHGFFGISCSPGQRKNHAVEGIRNFKANIPGPCLQSPTLLLPAPPLSILPNPHTPTRTPLNSRCCRCPLASSPPLCLGLGEGVAGAPANPCSPFPKLPVELPHNAGTFCLRHLPCWVPAPLSTHPRGLPNYWGRRSGPCKA</sequence>
<name>A0A7S1IYA1_9EUGL</name>
<organism evidence="1">
    <name type="scientific">Eutreptiella gymnastica</name>
    <dbReference type="NCBI Taxonomy" id="73025"/>
    <lineage>
        <taxon>Eukaryota</taxon>
        <taxon>Discoba</taxon>
        <taxon>Euglenozoa</taxon>
        <taxon>Euglenida</taxon>
        <taxon>Spirocuta</taxon>
        <taxon>Euglenophyceae</taxon>
        <taxon>Eutreptiales</taxon>
        <taxon>Eutreptiaceae</taxon>
        <taxon>Eutreptiella</taxon>
    </lineage>
</organism>
<protein>
    <submittedName>
        <fullName evidence="1">Uncharacterized protein</fullName>
    </submittedName>
</protein>
<proteinExistence type="predicted"/>
<accession>A0A7S1IYA1</accession>
<dbReference type="AlphaFoldDB" id="A0A7S1IYA1"/>
<evidence type="ECO:0000313" key="1">
    <source>
        <dbReference type="EMBL" id="CAD9026251.1"/>
    </source>
</evidence>
<dbReference type="EMBL" id="HBGA01100207">
    <property type="protein sequence ID" value="CAD9026251.1"/>
    <property type="molecule type" value="Transcribed_RNA"/>
</dbReference>
<gene>
    <name evidence="1" type="ORF">EGYM00392_LOCUS37381</name>
</gene>